<dbReference type="KEGG" id="aqu:100637449"/>
<evidence type="ECO:0000256" key="9">
    <source>
        <dbReference type="SAM" id="MobiDB-lite"/>
    </source>
</evidence>
<dbReference type="PANTHER" id="PTHR12887">
    <property type="entry name" value="NANOS PROTEIN"/>
    <property type="match status" value="1"/>
</dbReference>
<dbReference type="GO" id="GO:0003723">
    <property type="term" value="F:RNA binding"/>
    <property type="evidence" value="ECO:0007669"/>
    <property type="project" value="UniProtKB-UniRule"/>
</dbReference>
<proteinExistence type="inferred from homology"/>
<comment type="similarity">
    <text evidence="8">Belongs to the nanos family.</text>
</comment>
<evidence type="ECO:0000256" key="4">
    <source>
        <dbReference type="ARBA" id="ARBA00022771"/>
    </source>
</evidence>
<dbReference type="Proteomes" id="UP000007879">
    <property type="component" value="Unassembled WGS sequence"/>
</dbReference>
<dbReference type="eggNOG" id="KOG4602">
    <property type="taxonomic scope" value="Eukaryota"/>
</dbReference>
<feature type="compositionally biased region" description="Basic and acidic residues" evidence="9">
    <location>
        <begin position="68"/>
        <end position="82"/>
    </location>
</feature>
<keyword evidence="5" id="KW-0862">Zinc</keyword>
<evidence type="ECO:0000256" key="2">
    <source>
        <dbReference type="ARBA" id="ARBA00022490"/>
    </source>
</evidence>
<evidence type="ECO:0000256" key="1">
    <source>
        <dbReference type="ARBA" id="ARBA00004496"/>
    </source>
</evidence>
<gene>
    <name evidence="11" type="primary">100637449</name>
</gene>
<dbReference type="InterPro" id="IPR024161">
    <property type="entry name" value="Znf_nanos-typ"/>
</dbReference>
<dbReference type="AlphaFoldDB" id="A0A1X7VIE7"/>
<dbReference type="Gene3D" id="4.10.60.30">
    <property type="entry name" value="Nanos, RNA-binding domain"/>
    <property type="match status" value="1"/>
</dbReference>
<evidence type="ECO:0000256" key="5">
    <source>
        <dbReference type="ARBA" id="ARBA00022833"/>
    </source>
</evidence>
<feature type="compositionally biased region" description="Low complexity" evidence="9">
    <location>
        <begin position="83"/>
        <end position="108"/>
    </location>
</feature>
<dbReference type="OrthoDB" id="10010129at2759"/>
<dbReference type="PROSITE" id="PS51522">
    <property type="entry name" value="ZF_NANOS"/>
    <property type="match status" value="1"/>
</dbReference>
<sequence>MLKALQIGAISKSSSNIAPADSTHNSTAHQEEPVSSHTSRMEPMMDQFSMFTDYFGLFNIVSSMRDQHSISDNNNSRERRDSLGSAASSSDFSMSTGGSAPDSSDGSSEFYGGMMNGGIGSYPSTPTDFFRAMGESDDALLAFGHHHSIETQHHHSIETQHHHQQQQQQQTNRGGAGVGVNGVSSSTLLERGSLSVRVPNRPVKQQVCVFCRNNGESESFYTSHCLKDSEGKVTCPVLRAYTCPLCGANGDLSHTIKYCPENNQASKVSTVASQMKRATITITRKK</sequence>
<dbReference type="EnsemblMetazoa" id="Aqu2.1.39257_001">
    <property type="protein sequence ID" value="Aqu2.1.39257_001"/>
    <property type="gene ID" value="Aqu2.1.39257"/>
</dbReference>
<dbReference type="GO" id="GO:0005737">
    <property type="term" value="C:cytoplasm"/>
    <property type="evidence" value="ECO:0007669"/>
    <property type="project" value="UniProtKB-SubCell"/>
</dbReference>
<keyword evidence="3" id="KW-0479">Metal-binding</keyword>
<accession>A0A1X7VIE7</accession>
<dbReference type="InParanoid" id="A0A1X7VIE7"/>
<dbReference type="InterPro" id="IPR008705">
    <property type="entry name" value="Nanos/Xcar2"/>
</dbReference>
<protein>
    <recommendedName>
        <fullName evidence="10">Nanos-type domain-containing protein</fullName>
    </recommendedName>
</protein>
<dbReference type="Pfam" id="PF05741">
    <property type="entry name" value="zf-nanos"/>
    <property type="match status" value="1"/>
</dbReference>
<evidence type="ECO:0000259" key="10">
    <source>
        <dbReference type="PROSITE" id="PS51522"/>
    </source>
</evidence>
<feature type="domain" description="Nanos-type" evidence="10">
    <location>
        <begin position="207"/>
        <end position="261"/>
    </location>
</feature>
<feature type="compositionally biased region" description="Basic and acidic residues" evidence="9">
    <location>
        <begin position="151"/>
        <end position="161"/>
    </location>
</feature>
<feature type="region of interest" description="Disordered" evidence="9">
    <location>
        <begin position="68"/>
        <end position="111"/>
    </location>
</feature>
<dbReference type="InterPro" id="IPR038129">
    <property type="entry name" value="Nanos_sf"/>
</dbReference>
<evidence type="ECO:0000313" key="12">
    <source>
        <dbReference type="Proteomes" id="UP000007879"/>
    </source>
</evidence>
<keyword evidence="6 8" id="KW-0810">Translation regulation</keyword>
<dbReference type="GO" id="GO:0006417">
    <property type="term" value="P:regulation of translation"/>
    <property type="evidence" value="ECO:0007669"/>
    <property type="project" value="UniProtKB-UniRule"/>
</dbReference>
<evidence type="ECO:0000256" key="6">
    <source>
        <dbReference type="ARBA" id="ARBA00022845"/>
    </source>
</evidence>
<name>A0A1X7VIE7_AMPQE</name>
<dbReference type="EnsemblMetazoa" id="XM_003384248.2">
    <property type="protein sequence ID" value="XP_003384296.1"/>
    <property type="gene ID" value="LOC100637449"/>
</dbReference>
<dbReference type="GO" id="GO:0008270">
    <property type="term" value="F:zinc ion binding"/>
    <property type="evidence" value="ECO:0007669"/>
    <property type="project" value="UniProtKB-KW"/>
</dbReference>
<keyword evidence="12" id="KW-1185">Reference proteome</keyword>
<evidence type="ECO:0000256" key="8">
    <source>
        <dbReference type="PROSITE-ProRule" id="PRU00855"/>
    </source>
</evidence>
<feature type="region of interest" description="Disordered" evidence="9">
    <location>
        <begin position="151"/>
        <end position="183"/>
    </location>
</feature>
<keyword evidence="7 8" id="KW-0694">RNA-binding</keyword>
<reference evidence="12" key="1">
    <citation type="journal article" date="2010" name="Nature">
        <title>The Amphimedon queenslandica genome and the evolution of animal complexity.</title>
        <authorList>
            <person name="Srivastava M."/>
            <person name="Simakov O."/>
            <person name="Chapman J."/>
            <person name="Fahey B."/>
            <person name="Gauthier M.E."/>
            <person name="Mitros T."/>
            <person name="Richards G.S."/>
            <person name="Conaco C."/>
            <person name="Dacre M."/>
            <person name="Hellsten U."/>
            <person name="Larroux C."/>
            <person name="Putnam N.H."/>
            <person name="Stanke M."/>
            <person name="Adamska M."/>
            <person name="Darling A."/>
            <person name="Degnan S.M."/>
            <person name="Oakley T.H."/>
            <person name="Plachetzki D.C."/>
            <person name="Zhai Y."/>
            <person name="Adamski M."/>
            <person name="Calcino A."/>
            <person name="Cummins S.F."/>
            <person name="Goodstein D.M."/>
            <person name="Harris C."/>
            <person name="Jackson D.J."/>
            <person name="Leys S.P."/>
            <person name="Shu S."/>
            <person name="Woodcroft B.J."/>
            <person name="Vervoort M."/>
            <person name="Kosik K.S."/>
            <person name="Manning G."/>
            <person name="Degnan B.M."/>
            <person name="Rokhsar D.S."/>
        </authorList>
    </citation>
    <scope>NUCLEOTIDE SEQUENCE [LARGE SCALE GENOMIC DNA]</scope>
</reference>
<dbReference type="STRING" id="400682.A0A1X7VIE7"/>
<organism evidence="11">
    <name type="scientific">Amphimedon queenslandica</name>
    <name type="common">Sponge</name>
    <dbReference type="NCBI Taxonomy" id="400682"/>
    <lineage>
        <taxon>Eukaryota</taxon>
        <taxon>Metazoa</taxon>
        <taxon>Porifera</taxon>
        <taxon>Demospongiae</taxon>
        <taxon>Heteroscleromorpha</taxon>
        <taxon>Haplosclerida</taxon>
        <taxon>Niphatidae</taxon>
        <taxon>Amphimedon</taxon>
    </lineage>
</organism>
<feature type="region of interest" description="Disordered" evidence="9">
    <location>
        <begin position="14"/>
        <end position="40"/>
    </location>
</feature>
<evidence type="ECO:0000313" key="11">
    <source>
        <dbReference type="EnsemblMetazoa" id="Aqu2.1.39257_001"/>
    </source>
</evidence>
<evidence type="ECO:0000256" key="7">
    <source>
        <dbReference type="ARBA" id="ARBA00022884"/>
    </source>
</evidence>
<keyword evidence="4 8" id="KW-0863">Zinc-finger</keyword>
<keyword evidence="2" id="KW-0963">Cytoplasm</keyword>
<reference evidence="11" key="2">
    <citation type="submission" date="2017-05" db="UniProtKB">
        <authorList>
            <consortium name="EnsemblMetazoa"/>
        </authorList>
    </citation>
    <scope>IDENTIFICATION</scope>
</reference>
<comment type="subcellular location">
    <subcellularLocation>
        <location evidence="1">Cytoplasm</location>
    </subcellularLocation>
</comment>
<feature type="compositionally biased region" description="Polar residues" evidence="9">
    <location>
        <begin position="14"/>
        <end position="28"/>
    </location>
</feature>
<evidence type="ECO:0000256" key="3">
    <source>
        <dbReference type="ARBA" id="ARBA00022723"/>
    </source>
</evidence>